<keyword evidence="4 7" id="KW-0472">Membrane</keyword>
<dbReference type="Proteomes" id="UP000694390">
    <property type="component" value="Unassembled WGS sequence"/>
</dbReference>
<keyword evidence="11" id="KW-1185">Reference proteome</keyword>
<evidence type="ECO:0000256" key="5">
    <source>
        <dbReference type="ARBA" id="ARBA00023157"/>
    </source>
</evidence>
<evidence type="ECO:0000256" key="2">
    <source>
        <dbReference type="ARBA" id="ARBA00022475"/>
    </source>
</evidence>
<dbReference type="Gene3D" id="2.60.40.10">
    <property type="entry name" value="Immunoglobulins"/>
    <property type="match status" value="1"/>
</dbReference>
<sequence length="374" mass="40752">MTPIWILLLLQLRLTREEDAYVQKGQDQVFPCGLVEPPLGREEVTWSYNTGVPGSSSVLLFQGVADQPLKKEAGERLSVFPNHSLYLQGAEDGDMGTYWCSVQGVTRHTYQLNVVTETQTVLTTGPTNMTCHQVSCMILDRQALPAVTWWVGEQRVQDTGGQQVQDTDGQGWQLVFSGSRAALLQACWNRSDPGARKKRRVRCELNSMRVTFDLTGAVKDPPSCSSAWIPLAVCAALEFLLLLALGVALWWRGRLAQRSHLGDLPAHTQPGRCPHCDLWGPLGRGAAASVRPAPLWGGGQGCSAFTQGPGEEGEGFLSPHPQEIPSLIMRFPSCLLFREPPGPKSQMQLYENVGAGYAGGRPRPLGGQAPAPFP</sequence>
<feature type="signal peptide" evidence="8">
    <location>
        <begin position="1"/>
        <end position="17"/>
    </location>
</feature>
<reference evidence="10" key="1">
    <citation type="submission" date="2025-08" db="UniProtKB">
        <authorList>
            <consortium name="Ensembl"/>
        </authorList>
    </citation>
    <scope>IDENTIFICATION</scope>
</reference>
<keyword evidence="5" id="KW-1015">Disulfide bond</keyword>
<keyword evidence="3 8" id="KW-0732">Signal</keyword>
<reference evidence="10" key="2">
    <citation type="submission" date="2025-09" db="UniProtKB">
        <authorList>
            <consortium name="Ensembl"/>
        </authorList>
    </citation>
    <scope>IDENTIFICATION</scope>
</reference>
<evidence type="ECO:0000256" key="3">
    <source>
        <dbReference type="ARBA" id="ARBA00022729"/>
    </source>
</evidence>
<dbReference type="PANTHER" id="PTHR32286">
    <property type="entry name" value="LYMPHOCYTE ANTIGEN 6 COMPLEX LOCUS PROTEIN G6F"/>
    <property type="match status" value="1"/>
</dbReference>
<evidence type="ECO:0000256" key="4">
    <source>
        <dbReference type="ARBA" id="ARBA00023136"/>
    </source>
</evidence>
<evidence type="ECO:0000259" key="9">
    <source>
        <dbReference type="PROSITE" id="PS50835"/>
    </source>
</evidence>
<dbReference type="AlphaFoldDB" id="A0A8C4WN35"/>
<keyword evidence="2" id="KW-1003">Cell membrane</keyword>
<accession>A0A8C4WN35</accession>
<organism evidence="10 11">
    <name type="scientific">Gopherus evgoodei</name>
    <name type="common">Goodes thornscrub tortoise</name>
    <dbReference type="NCBI Taxonomy" id="1825980"/>
    <lineage>
        <taxon>Eukaryota</taxon>
        <taxon>Metazoa</taxon>
        <taxon>Chordata</taxon>
        <taxon>Craniata</taxon>
        <taxon>Vertebrata</taxon>
        <taxon>Euteleostomi</taxon>
        <taxon>Archelosauria</taxon>
        <taxon>Testudinata</taxon>
        <taxon>Testudines</taxon>
        <taxon>Cryptodira</taxon>
        <taxon>Durocryptodira</taxon>
        <taxon>Testudinoidea</taxon>
        <taxon>Testudinidae</taxon>
        <taxon>Gopherus</taxon>
    </lineage>
</organism>
<feature type="chain" id="PRO_5035000572" description="Ig-like domain-containing protein" evidence="8">
    <location>
        <begin position="18"/>
        <end position="374"/>
    </location>
</feature>
<dbReference type="GeneTree" id="ENSGT01000000216120"/>
<dbReference type="Ensembl" id="ENSGEVT00005020481.1">
    <property type="protein sequence ID" value="ENSGEVP00005019500.1"/>
    <property type="gene ID" value="ENSGEVG00005013861.1"/>
</dbReference>
<dbReference type="GO" id="GO:0005886">
    <property type="term" value="C:plasma membrane"/>
    <property type="evidence" value="ECO:0007669"/>
    <property type="project" value="UniProtKB-SubCell"/>
</dbReference>
<dbReference type="InterPro" id="IPR007110">
    <property type="entry name" value="Ig-like_dom"/>
</dbReference>
<dbReference type="InterPro" id="IPR036179">
    <property type="entry name" value="Ig-like_dom_sf"/>
</dbReference>
<dbReference type="InterPro" id="IPR013783">
    <property type="entry name" value="Ig-like_fold"/>
</dbReference>
<evidence type="ECO:0000256" key="7">
    <source>
        <dbReference type="SAM" id="Phobius"/>
    </source>
</evidence>
<dbReference type="PANTHER" id="PTHR32286:SF10">
    <property type="entry name" value="LYMPHOCYTE ANTIGEN 6 COMPLEX LOCUS PROTEIN G6F"/>
    <property type="match status" value="1"/>
</dbReference>
<comment type="subcellular location">
    <subcellularLocation>
        <location evidence="1">Cell membrane</location>
    </subcellularLocation>
</comment>
<keyword evidence="6" id="KW-0325">Glycoprotein</keyword>
<dbReference type="OrthoDB" id="9427491at2759"/>
<evidence type="ECO:0000256" key="6">
    <source>
        <dbReference type="ARBA" id="ARBA00023180"/>
    </source>
</evidence>
<proteinExistence type="predicted"/>
<evidence type="ECO:0000256" key="1">
    <source>
        <dbReference type="ARBA" id="ARBA00004236"/>
    </source>
</evidence>
<dbReference type="InterPro" id="IPR026524">
    <property type="entry name" value="LY6G6d/LY6G6f"/>
</dbReference>
<feature type="domain" description="Ig-like" evidence="9">
    <location>
        <begin position="3"/>
        <end position="113"/>
    </location>
</feature>
<evidence type="ECO:0000313" key="11">
    <source>
        <dbReference type="Proteomes" id="UP000694390"/>
    </source>
</evidence>
<name>A0A8C4WN35_9SAUR</name>
<dbReference type="SUPFAM" id="SSF48726">
    <property type="entry name" value="Immunoglobulin"/>
    <property type="match status" value="1"/>
</dbReference>
<evidence type="ECO:0000313" key="10">
    <source>
        <dbReference type="Ensembl" id="ENSGEVP00005019500.1"/>
    </source>
</evidence>
<dbReference type="PROSITE" id="PS50835">
    <property type="entry name" value="IG_LIKE"/>
    <property type="match status" value="1"/>
</dbReference>
<protein>
    <recommendedName>
        <fullName evidence="9">Ig-like domain-containing protein</fullName>
    </recommendedName>
</protein>
<gene>
    <name evidence="10" type="primary">LOC115640713</name>
</gene>
<dbReference type="SMART" id="SM00409">
    <property type="entry name" value="IG"/>
    <property type="match status" value="1"/>
</dbReference>
<feature type="transmembrane region" description="Helical" evidence="7">
    <location>
        <begin position="227"/>
        <end position="251"/>
    </location>
</feature>
<evidence type="ECO:0000256" key="8">
    <source>
        <dbReference type="SAM" id="SignalP"/>
    </source>
</evidence>
<dbReference type="InterPro" id="IPR003599">
    <property type="entry name" value="Ig_sub"/>
</dbReference>
<keyword evidence="7" id="KW-0812">Transmembrane</keyword>
<keyword evidence="7" id="KW-1133">Transmembrane helix</keyword>